<reference evidence="2 3" key="1">
    <citation type="submission" date="2019-04" db="EMBL/GenBank/DDBJ databases">
        <title>Trinickia sp. 7GSK02, isolated from subtropical forest soil.</title>
        <authorList>
            <person name="Gao Z.-H."/>
            <person name="Qiu L.-H."/>
        </authorList>
    </citation>
    <scope>NUCLEOTIDE SEQUENCE [LARGE SCALE GENOMIC DNA]</scope>
    <source>
        <strain evidence="2 3">7GSK02</strain>
    </source>
</reference>
<proteinExistence type="predicted"/>
<organism evidence="2 3">
    <name type="scientific">Trinickia terrae</name>
    <dbReference type="NCBI Taxonomy" id="2571161"/>
    <lineage>
        <taxon>Bacteria</taxon>
        <taxon>Pseudomonadati</taxon>
        <taxon>Pseudomonadota</taxon>
        <taxon>Betaproteobacteria</taxon>
        <taxon>Burkholderiales</taxon>
        <taxon>Burkholderiaceae</taxon>
        <taxon>Trinickia</taxon>
    </lineage>
</organism>
<name>A0A4U1IC78_9BURK</name>
<feature type="region of interest" description="Disordered" evidence="1">
    <location>
        <begin position="60"/>
        <end position="101"/>
    </location>
</feature>
<dbReference type="EMBL" id="SWJE01000003">
    <property type="protein sequence ID" value="TKC91204.1"/>
    <property type="molecule type" value="Genomic_DNA"/>
</dbReference>
<feature type="compositionally biased region" description="Polar residues" evidence="1">
    <location>
        <begin position="62"/>
        <end position="77"/>
    </location>
</feature>
<accession>A0A4U1IC78</accession>
<evidence type="ECO:0000313" key="2">
    <source>
        <dbReference type="EMBL" id="TKC91204.1"/>
    </source>
</evidence>
<sequence length="157" mass="17185">MLDAVEHGDLIFVPDHADLRACVKAIQENRKERPVPAPPLLQSDTPSPAQMLYGNAPHVLQNLDTPSYSPETGTPLGNAQPFEYQPDMPDGGAELLAGGDGMPGNNQAQNKQFRAVVKALGLNQDQARRLHYDIQGDNLDYRGILERALDMFGDQPQ</sequence>
<dbReference type="AlphaFoldDB" id="A0A4U1IC78"/>
<evidence type="ECO:0000256" key="1">
    <source>
        <dbReference type="SAM" id="MobiDB-lite"/>
    </source>
</evidence>
<evidence type="ECO:0000313" key="3">
    <source>
        <dbReference type="Proteomes" id="UP000305539"/>
    </source>
</evidence>
<protein>
    <submittedName>
        <fullName evidence="2">Uncharacterized protein</fullName>
    </submittedName>
</protein>
<dbReference type="OrthoDB" id="9115366at2"/>
<gene>
    <name evidence="2" type="ORF">FAZ69_07555</name>
</gene>
<dbReference type="Proteomes" id="UP000305539">
    <property type="component" value="Unassembled WGS sequence"/>
</dbReference>
<dbReference type="RefSeq" id="WP_136893320.1">
    <property type="nucleotide sequence ID" value="NZ_SWJE01000003.1"/>
</dbReference>
<comment type="caution">
    <text evidence="2">The sequence shown here is derived from an EMBL/GenBank/DDBJ whole genome shotgun (WGS) entry which is preliminary data.</text>
</comment>
<keyword evidence="3" id="KW-1185">Reference proteome</keyword>